<reference evidence="2" key="2">
    <citation type="journal article" date="2017" name="Nat. Plants">
        <title>The Aegilops tauschii genome reveals multiple impacts of transposons.</title>
        <authorList>
            <person name="Zhao G."/>
            <person name="Zou C."/>
            <person name="Li K."/>
            <person name="Wang K."/>
            <person name="Li T."/>
            <person name="Gao L."/>
            <person name="Zhang X."/>
            <person name="Wang H."/>
            <person name="Yang Z."/>
            <person name="Liu X."/>
            <person name="Jiang W."/>
            <person name="Mao L."/>
            <person name="Kong X."/>
            <person name="Jiao Y."/>
            <person name="Jia J."/>
        </authorList>
    </citation>
    <scope>NUCLEOTIDE SEQUENCE [LARGE SCALE GENOMIC DNA]</scope>
    <source>
        <strain evidence="2">cv. AL8/78</strain>
    </source>
</reference>
<accession>A0A453MPQ7</accession>
<reference evidence="1" key="3">
    <citation type="journal article" date="2017" name="Nature">
        <title>Genome sequence of the progenitor of the wheat D genome Aegilops tauschii.</title>
        <authorList>
            <person name="Luo M.C."/>
            <person name="Gu Y.Q."/>
            <person name="Puiu D."/>
            <person name="Wang H."/>
            <person name="Twardziok S.O."/>
            <person name="Deal K.R."/>
            <person name="Huo N."/>
            <person name="Zhu T."/>
            <person name="Wang L."/>
            <person name="Wang Y."/>
            <person name="McGuire P.E."/>
            <person name="Liu S."/>
            <person name="Long H."/>
            <person name="Ramasamy R.K."/>
            <person name="Rodriguez J.C."/>
            <person name="Van S.L."/>
            <person name="Yuan L."/>
            <person name="Wang Z."/>
            <person name="Xia Z."/>
            <person name="Xiao L."/>
            <person name="Anderson O.D."/>
            <person name="Ouyang S."/>
            <person name="Liang Y."/>
            <person name="Zimin A.V."/>
            <person name="Pertea G."/>
            <person name="Qi P."/>
            <person name="Bennetzen J.L."/>
            <person name="Dai X."/>
            <person name="Dawson M.W."/>
            <person name="Muller H.G."/>
            <person name="Kugler K."/>
            <person name="Rivarola-Duarte L."/>
            <person name="Spannagl M."/>
            <person name="Mayer K.F.X."/>
            <person name="Lu F.H."/>
            <person name="Bevan M.W."/>
            <person name="Leroy P."/>
            <person name="Li P."/>
            <person name="You F.M."/>
            <person name="Sun Q."/>
            <person name="Liu Z."/>
            <person name="Lyons E."/>
            <person name="Wicker T."/>
            <person name="Salzberg S.L."/>
            <person name="Devos K.M."/>
            <person name="Dvorak J."/>
        </authorList>
    </citation>
    <scope>NUCLEOTIDE SEQUENCE [LARGE SCALE GENOMIC DNA]</scope>
    <source>
        <strain evidence="1">cv. AL8/78</strain>
    </source>
</reference>
<proteinExistence type="predicted"/>
<evidence type="ECO:0000313" key="2">
    <source>
        <dbReference type="Proteomes" id="UP000015105"/>
    </source>
</evidence>
<dbReference type="AlphaFoldDB" id="A0A453MPQ7"/>
<protein>
    <submittedName>
        <fullName evidence="1">Uncharacterized protein</fullName>
    </submittedName>
</protein>
<name>A0A453MPQ7_AEGTS</name>
<dbReference type="Proteomes" id="UP000015105">
    <property type="component" value="Chromosome 6D"/>
</dbReference>
<reference evidence="1" key="5">
    <citation type="journal article" date="2021" name="G3 (Bethesda)">
        <title>Aegilops tauschii genome assembly Aet v5.0 features greater sequence contiguity and improved annotation.</title>
        <authorList>
            <person name="Wang L."/>
            <person name="Zhu T."/>
            <person name="Rodriguez J.C."/>
            <person name="Deal K.R."/>
            <person name="Dubcovsky J."/>
            <person name="McGuire P.E."/>
            <person name="Lux T."/>
            <person name="Spannagl M."/>
            <person name="Mayer K.F.X."/>
            <person name="Baldrich P."/>
            <person name="Meyers B.C."/>
            <person name="Huo N."/>
            <person name="Gu Y.Q."/>
            <person name="Zhou H."/>
            <person name="Devos K.M."/>
            <person name="Bennetzen J.L."/>
            <person name="Unver T."/>
            <person name="Budak H."/>
            <person name="Gulick P.J."/>
            <person name="Galiba G."/>
            <person name="Kalapos B."/>
            <person name="Nelson D.R."/>
            <person name="Li P."/>
            <person name="You F.M."/>
            <person name="Luo M.C."/>
            <person name="Dvorak J."/>
        </authorList>
    </citation>
    <scope>NUCLEOTIDE SEQUENCE [LARGE SCALE GENOMIC DNA]</scope>
    <source>
        <strain evidence="1">cv. AL8/78</strain>
    </source>
</reference>
<reference evidence="2" key="1">
    <citation type="journal article" date="2014" name="Science">
        <title>Ancient hybridizations among the ancestral genomes of bread wheat.</title>
        <authorList>
            <consortium name="International Wheat Genome Sequencing Consortium,"/>
            <person name="Marcussen T."/>
            <person name="Sandve S.R."/>
            <person name="Heier L."/>
            <person name="Spannagl M."/>
            <person name="Pfeifer M."/>
            <person name="Jakobsen K.S."/>
            <person name="Wulff B.B."/>
            <person name="Steuernagel B."/>
            <person name="Mayer K.F."/>
            <person name="Olsen O.A."/>
        </authorList>
    </citation>
    <scope>NUCLEOTIDE SEQUENCE [LARGE SCALE GENOMIC DNA]</scope>
    <source>
        <strain evidence="2">cv. AL8/78</strain>
    </source>
</reference>
<keyword evidence="2" id="KW-1185">Reference proteome</keyword>
<evidence type="ECO:0000313" key="1">
    <source>
        <dbReference type="EnsemblPlants" id="AET6Gv20020700.33"/>
    </source>
</evidence>
<dbReference type="Gramene" id="AET6Gv20020700.33">
    <property type="protein sequence ID" value="AET6Gv20020700.33"/>
    <property type="gene ID" value="AET6Gv20020700"/>
</dbReference>
<dbReference type="EnsemblPlants" id="AET6Gv20020700.33">
    <property type="protein sequence ID" value="AET6Gv20020700.33"/>
    <property type="gene ID" value="AET6Gv20020700"/>
</dbReference>
<organism evidence="1 2">
    <name type="scientific">Aegilops tauschii subsp. strangulata</name>
    <name type="common">Goatgrass</name>
    <dbReference type="NCBI Taxonomy" id="200361"/>
    <lineage>
        <taxon>Eukaryota</taxon>
        <taxon>Viridiplantae</taxon>
        <taxon>Streptophyta</taxon>
        <taxon>Embryophyta</taxon>
        <taxon>Tracheophyta</taxon>
        <taxon>Spermatophyta</taxon>
        <taxon>Magnoliopsida</taxon>
        <taxon>Liliopsida</taxon>
        <taxon>Poales</taxon>
        <taxon>Poaceae</taxon>
        <taxon>BOP clade</taxon>
        <taxon>Pooideae</taxon>
        <taxon>Triticodae</taxon>
        <taxon>Triticeae</taxon>
        <taxon>Triticinae</taxon>
        <taxon>Aegilops</taxon>
    </lineage>
</organism>
<reference evidence="1" key="4">
    <citation type="submission" date="2019-03" db="UniProtKB">
        <authorList>
            <consortium name="EnsemblPlants"/>
        </authorList>
    </citation>
    <scope>IDENTIFICATION</scope>
</reference>
<sequence length="69" mass="7985">MNHLYLVPLPLTSKSTNKLTTSRETAEITSFDSVIALQHIICSFSSHFTCRWMQLAIYVIYKVVPSWYC</sequence>